<keyword evidence="3" id="KW-1185">Reference proteome</keyword>
<keyword evidence="1" id="KW-0732">Signal</keyword>
<accession>A0A6B3SMX1</accession>
<feature type="signal peptide" evidence="1">
    <location>
        <begin position="1"/>
        <end position="24"/>
    </location>
</feature>
<evidence type="ECO:0000256" key="1">
    <source>
        <dbReference type="SAM" id="SignalP"/>
    </source>
</evidence>
<feature type="chain" id="PRO_5025575195" evidence="1">
    <location>
        <begin position="25"/>
        <end position="161"/>
    </location>
</feature>
<sequence>MSFPLSRFALAVSLALTLPPFALSRAQTDAQPDDGLEEPVRQFIEGFINPAQTPEQQVAYFADGVRYYRFGPTSKEEIVKDIRRTARRWPSRTYVLSRIEYIRKDPDSDDVFVSYVLDYEVANGPRSASGTASYGAIISGIHDQPKITMIMEKLGSASSGQ</sequence>
<evidence type="ECO:0000313" key="3">
    <source>
        <dbReference type="Proteomes" id="UP000482155"/>
    </source>
</evidence>
<organism evidence="2 3">
    <name type="scientific">Noviherbaspirillum galbum</name>
    <dbReference type="NCBI Taxonomy" id="2709383"/>
    <lineage>
        <taxon>Bacteria</taxon>
        <taxon>Pseudomonadati</taxon>
        <taxon>Pseudomonadota</taxon>
        <taxon>Betaproteobacteria</taxon>
        <taxon>Burkholderiales</taxon>
        <taxon>Oxalobacteraceae</taxon>
        <taxon>Noviherbaspirillum</taxon>
    </lineage>
</organism>
<dbReference type="EMBL" id="JAAIVB010000046">
    <property type="protein sequence ID" value="NEX62220.1"/>
    <property type="molecule type" value="Genomic_DNA"/>
</dbReference>
<gene>
    <name evidence="2" type="ORF">G3574_14120</name>
</gene>
<proteinExistence type="predicted"/>
<comment type="caution">
    <text evidence="2">The sequence shown here is derived from an EMBL/GenBank/DDBJ whole genome shotgun (WGS) entry which is preliminary data.</text>
</comment>
<name>A0A6B3SMX1_9BURK</name>
<reference evidence="2 3" key="1">
    <citation type="submission" date="2020-02" db="EMBL/GenBank/DDBJ databases">
        <authorList>
            <person name="Kim M.K."/>
        </authorList>
    </citation>
    <scope>NUCLEOTIDE SEQUENCE [LARGE SCALE GENOMIC DNA]</scope>
    <source>
        <strain evidence="2 3">17J57-3</strain>
    </source>
</reference>
<evidence type="ECO:0000313" key="2">
    <source>
        <dbReference type="EMBL" id="NEX62220.1"/>
    </source>
</evidence>
<protein>
    <submittedName>
        <fullName evidence="2">Uncharacterized protein</fullName>
    </submittedName>
</protein>
<dbReference type="RefSeq" id="WP_163964240.1">
    <property type="nucleotide sequence ID" value="NZ_JAAIVB010000046.1"/>
</dbReference>
<dbReference type="Proteomes" id="UP000482155">
    <property type="component" value="Unassembled WGS sequence"/>
</dbReference>
<dbReference type="AlphaFoldDB" id="A0A6B3SMX1"/>